<evidence type="ECO:0008006" key="4">
    <source>
        <dbReference type="Google" id="ProtNLM"/>
    </source>
</evidence>
<gene>
    <name evidence="2" type="ORF">CDSM653_01175</name>
</gene>
<name>A0A0F5PN23_9THEO</name>
<feature type="transmembrane region" description="Helical" evidence="1">
    <location>
        <begin position="126"/>
        <end position="152"/>
    </location>
</feature>
<dbReference type="AlphaFoldDB" id="A0A0F5PN23"/>
<evidence type="ECO:0000313" key="3">
    <source>
        <dbReference type="Proteomes" id="UP000010146"/>
    </source>
</evidence>
<feature type="transmembrane region" description="Helical" evidence="1">
    <location>
        <begin position="99"/>
        <end position="120"/>
    </location>
</feature>
<dbReference type="PIRSF" id="PIRSF031501">
    <property type="entry name" value="QueT"/>
    <property type="match status" value="1"/>
</dbReference>
<dbReference type="PANTHER" id="PTHR40044:SF1">
    <property type="entry name" value="INTEGRAL MEMBRANE PROTEIN"/>
    <property type="match status" value="1"/>
</dbReference>
<reference evidence="3" key="3">
    <citation type="submission" date="2015-02" db="EMBL/GenBank/DDBJ databases">
        <title>Genome analysis of three genomes within the thermophilic hydrogenogenic bacterial species Caldanaerobacter subterraneus.</title>
        <authorList>
            <person name="Sant'Anna F.H."/>
            <person name="Lebedinsky A."/>
            <person name="Sokolova T."/>
            <person name="Robb F.T."/>
            <person name="Gonzalez J.M."/>
        </authorList>
    </citation>
    <scope>NUCLEOTIDE SEQUENCE [LARGE SCALE GENOMIC DNA]</scope>
    <source>
        <strain evidence="3">DSM 12653</strain>
    </source>
</reference>
<reference evidence="2 3" key="2">
    <citation type="journal article" date="2015" name="BMC Genomics">
        <title>Analysis of three genomes within the thermophilic bacterial species Caldanaerobacter subterraneus with a focus on carbon monoxide dehydrogenase evolution and hydrolase diversity.</title>
        <authorList>
            <person name="Sant'Anna F.H."/>
            <person name="Lebedinsky A.V."/>
            <person name="Sokolova T.G."/>
            <person name="Robb F.T."/>
            <person name="Gonzalez J.M."/>
        </authorList>
    </citation>
    <scope>NUCLEOTIDE SEQUENCE [LARGE SCALE GENOMIC DNA]</scope>
    <source>
        <strain evidence="2 3">DSM 12653</strain>
    </source>
</reference>
<feature type="transmembrane region" description="Helical" evidence="1">
    <location>
        <begin position="76"/>
        <end position="92"/>
    </location>
</feature>
<keyword evidence="1" id="KW-1133">Transmembrane helix</keyword>
<sequence length="161" mass="17614">MERGKMGKIDVKYIAKAGVIAAIYFAVTFLLGSVSYGPIQFRLSEALVVLPMIEPAAIWGVFIGCLLANIGSPFGIIDILGGSFVTLIAAYLTSKAKKFYQAILPPIILNALFVSIWVSYFLKMPYYIVAIDIALSEAIVTGVFGYAVLIAYKRIKDRYSL</sequence>
<organism evidence="2 3">
    <name type="scientific">Caldanaerobacter subterraneus subsp. pacificus DSM 12653</name>
    <dbReference type="NCBI Taxonomy" id="391606"/>
    <lineage>
        <taxon>Bacteria</taxon>
        <taxon>Bacillati</taxon>
        <taxon>Bacillota</taxon>
        <taxon>Clostridia</taxon>
        <taxon>Thermoanaerobacterales</taxon>
        <taxon>Thermoanaerobacteraceae</taxon>
        <taxon>Caldanaerobacter</taxon>
    </lineage>
</organism>
<comment type="caution">
    <text evidence="2">The sequence shown here is derived from an EMBL/GenBank/DDBJ whole genome shotgun (WGS) entry which is preliminary data.</text>
</comment>
<accession>A0A0F5PN23</accession>
<dbReference type="Pfam" id="PF06177">
    <property type="entry name" value="QueT"/>
    <property type="match status" value="1"/>
</dbReference>
<dbReference type="PANTHER" id="PTHR40044">
    <property type="entry name" value="INTEGRAL MEMBRANE PROTEIN-RELATED"/>
    <property type="match status" value="1"/>
</dbReference>
<keyword evidence="1" id="KW-0812">Transmembrane</keyword>
<keyword evidence="1" id="KW-0472">Membrane</keyword>
<dbReference type="InterPro" id="IPR010387">
    <property type="entry name" value="QueT"/>
</dbReference>
<protein>
    <recommendedName>
        <fullName evidence="4">QueT transporter family protein</fullName>
    </recommendedName>
</protein>
<dbReference type="EMBL" id="ABXP02000067">
    <property type="protein sequence ID" value="KKC29801.1"/>
    <property type="molecule type" value="Genomic_DNA"/>
</dbReference>
<evidence type="ECO:0000256" key="1">
    <source>
        <dbReference type="SAM" id="Phobius"/>
    </source>
</evidence>
<dbReference type="Proteomes" id="UP000010146">
    <property type="component" value="Unassembled WGS sequence"/>
</dbReference>
<proteinExistence type="predicted"/>
<reference evidence="2 3" key="1">
    <citation type="submission" date="2008-07" db="EMBL/GenBank/DDBJ databases">
        <authorList>
            <person name="Gonzalez J."/>
            <person name="Sokolova T."/>
            <person name="Ferriera S."/>
            <person name="Johnson J."/>
            <person name="Kravitz S."/>
            <person name="Beeson K."/>
            <person name="Sutton G."/>
            <person name="Rogers Y.-H."/>
            <person name="Friedman R."/>
            <person name="Frazier M."/>
            <person name="Venter J.C."/>
        </authorList>
    </citation>
    <scope>NUCLEOTIDE SEQUENCE [LARGE SCALE GENOMIC DNA]</scope>
    <source>
        <strain evidence="2 3">DSM 12653</strain>
    </source>
</reference>
<evidence type="ECO:0000313" key="2">
    <source>
        <dbReference type="EMBL" id="KKC29801.1"/>
    </source>
</evidence>
<feature type="transmembrane region" description="Helical" evidence="1">
    <location>
        <begin position="13"/>
        <end position="34"/>
    </location>
</feature>